<accession>A0ABD3JAH0</accession>
<name>A0ABD3JAH0_EUCGL</name>
<gene>
    <name evidence="6" type="ORF">ACJRO7_035791</name>
</gene>
<comment type="function">
    <text evidence="3">Bifunctional nuclease with both RNase and DNase activities. Involved in basal defense response. Participates in abscisic acid-derived callose deposition following infection by a necrotrophic pathogen.</text>
</comment>
<feature type="domain" description="BFN" evidence="5">
    <location>
        <begin position="127"/>
        <end position="268"/>
    </location>
</feature>
<dbReference type="SUPFAM" id="SSF103256">
    <property type="entry name" value="Hypothetical protein TM0160"/>
    <property type="match status" value="1"/>
</dbReference>
<organism evidence="6 7">
    <name type="scientific">Eucalyptus globulus</name>
    <name type="common">Tasmanian blue gum</name>
    <dbReference type="NCBI Taxonomy" id="34317"/>
    <lineage>
        <taxon>Eukaryota</taxon>
        <taxon>Viridiplantae</taxon>
        <taxon>Streptophyta</taxon>
        <taxon>Embryophyta</taxon>
        <taxon>Tracheophyta</taxon>
        <taxon>Spermatophyta</taxon>
        <taxon>Magnoliopsida</taxon>
        <taxon>eudicotyledons</taxon>
        <taxon>Gunneridae</taxon>
        <taxon>Pentapetalae</taxon>
        <taxon>rosids</taxon>
        <taxon>malvids</taxon>
        <taxon>Myrtales</taxon>
        <taxon>Myrtaceae</taxon>
        <taxon>Myrtoideae</taxon>
        <taxon>Eucalypteae</taxon>
        <taxon>Eucalyptus</taxon>
    </lineage>
</organism>
<evidence type="ECO:0000313" key="6">
    <source>
        <dbReference type="EMBL" id="KAL3723678.1"/>
    </source>
</evidence>
<comment type="caution">
    <text evidence="6">The sequence shown here is derived from an EMBL/GenBank/DDBJ whole genome shotgun (WGS) entry which is preliminary data.</text>
</comment>
<feature type="compositionally biased region" description="Low complexity" evidence="4">
    <location>
        <begin position="57"/>
        <end position="68"/>
    </location>
</feature>
<dbReference type="PANTHER" id="PTHR15160:SF1">
    <property type="entry name" value="VON HIPPEL-LINDAU DISEASE TUMOR SUPPRESSOR"/>
    <property type="match status" value="1"/>
</dbReference>
<evidence type="ECO:0000256" key="1">
    <source>
        <dbReference type="ARBA" id="ARBA00009095"/>
    </source>
</evidence>
<dbReference type="EMBL" id="JBJKBG010000009">
    <property type="protein sequence ID" value="KAL3723678.1"/>
    <property type="molecule type" value="Genomic_DNA"/>
</dbReference>
<evidence type="ECO:0000259" key="5">
    <source>
        <dbReference type="PROSITE" id="PS51658"/>
    </source>
</evidence>
<keyword evidence="7" id="KW-1185">Reference proteome</keyword>
<dbReference type="PROSITE" id="PS51658">
    <property type="entry name" value="BFN"/>
    <property type="match status" value="1"/>
</dbReference>
<dbReference type="PANTHER" id="PTHR15160">
    <property type="entry name" value="VON HIPPEL-LINDAU PROTEIN"/>
    <property type="match status" value="1"/>
</dbReference>
<sequence>MLAAHPCVRAISGHGAAEQSRAGRLTIAAPCTSSPLRVSVRPRGGRSRCRGGGGGVKSRPVSCRSSRGSPGGGSSCPDDGDSYGYGYGDDDGDYLQASLLLAETISHYRMRRRGYQVDVRSQLSSQLHPFAIKARGPSVDQGFLHRFQSPTIFLKIVCDGDFLLPIVVGEFAIEKLIDALRSGEDGDCADQFDFVKDLTDKVGFEIKMVRITQRVANTYFARLYFSKSGKDDVLSVDVRPSDAINVAYRCKVPIYVNKQIVLRDAIGFSYGTGRTRDRKPVYDVLLDSASDGPDALAEELDIVKNMNLAIKEERYNDAALCRDKLMRLRKSKA</sequence>
<dbReference type="Gene3D" id="3.10.690.10">
    <property type="entry name" value="Bifunctional nuclease domain"/>
    <property type="match status" value="1"/>
</dbReference>
<comment type="similarity">
    <text evidence="1">Belongs to the bifunctional nuclease family.</text>
</comment>
<keyword evidence="2" id="KW-0540">Nuclease</keyword>
<dbReference type="Proteomes" id="UP001634007">
    <property type="component" value="Unassembled WGS sequence"/>
</dbReference>
<dbReference type="InterPro" id="IPR036104">
    <property type="entry name" value="BFN_sf"/>
</dbReference>
<dbReference type="AlphaFoldDB" id="A0ABD3JAH0"/>
<dbReference type="GO" id="GO:0004518">
    <property type="term" value="F:nuclease activity"/>
    <property type="evidence" value="ECO:0007669"/>
    <property type="project" value="UniProtKB-UniRule"/>
</dbReference>
<evidence type="ECO:0000313" key="7">
    <source>
        <dbReference type="Proteomes" id="UP001634007"/>
    </source>
</evidence>
<feature type="region of interest" description="Disordered" evidence="4">
    <location>
        <begin position="36"/>
        <end position="82"/>
    </location>
</feature>
<reference evidence="6 7" key="1">
    <citation type="submission" date="2024-11" db="EMBL/GenBank/DDBJ databases">
        <title>Chromosome-level genome assembly of Eucalyptus globulus Labill. provides insights into its genome evolution.</title>
        <authorList>
            <person name="Li X."/>
        </authorList>
    </citation>
    <scope>NUCLEOTIDE SEQUENCE [LARGE SCALE GENOMIC DNA]</scope>
    <source>
        <strain evidence="6">CL2024</strain>
        <tissue evidence="6">Fresh tender leaves</tissue>
    </source>
</reference>
<proteinExistence type="inferred from homology"/>
<evidence type="ECO:0000256" key="2">
    <source>
        <dbReference type="ARBA" id="ARBA00022722"/>
    </source>
</evidence>
<protein>
    <recommendedName>
        <fullName evidence="5">BFN domain-containing protein</fullName>
    </recommendedName>
</protein>
<dbReference type="Pfam" id="PF02577">
    <property type="entry name" value="BFN_dom"/>
    <property type="match status" value="1"/>
</dbReference>
<keyword evidence="2" id="KW-0378">Hydrolase</keyword>
<evidence type="ECO:0000256" key="3">
    <source>
        <dbReference type="ARBA" id="ARBA00025428"/>
    </source>
</evidence>
<dbReference type="InterPro" id="IPR003729">
    <property type="entry name" value="Bi_nuclease_dom"/>
</dbReference>
<evidence type="ECO:0000256" key="4">
    <source>
        <dbReference type="SAM" id="MobiDB-lite"/>
    </source>
</evidence>